<dbReference type="InterPro" id="IPR023227">
    <property type="entry name" value="SAM_OH_AdoTrfase_C_sf"/>
</dbReference>
<dbReference type="InterPro" id="IPR046469">
    <property type="entry name" value="SAM_HAT_N"/>
</dbReference>
<dbReference type="PANTHER" id="PTHR35092:SF1">
    <property type="entry name" value="CHLORINASE MJ1651"/>
    <property type="match status" value="1"/>
</dbReference>
<dbReference type="Pfam" id="PF01887">
    <property type="entry name" value="SAM_HAT_N"/>
    <property type="match status" value="1"/>
</dbReference>
<sequence length="242" mass="25651">MAFHLITDFGLEGPYVGQVLARLYHDAPQIPAFSLFADAPAFDPQHGAYLVAAYGGFTAVGDVMICVVDPGVGTERGGLILQADGRWYVGPDNGLLVIAEKQAQEAAWWWLAPPIAGGSQTFHGRDWFAPAAARIARGELQAVCALSGSPTVGADWPDDLAEIVYIDRYGNAMTGLRGTTLPMRARLSVAGVVVKSGTVFAAARPDTPFWYVNANGLVEIAVNRGRADEVLGLAIGSPVERV</sequence>
<evidence type="ECO:0008006" key="7">
    <source>
        <dbReference type="Google" id="ProtNLM"/>
    </source>
</evidence>
<dbReference type="SUPFAM" id="SSF102522">
    <property type="entry name" value="Bacterial fluorinating enzyme, N-terminal domain"/>
    <property type="match status" value="1"/>
</dbReference>
<protein>
    <recommendedName>
        <fullName evidence="7">SAM-dependent chlorinase/fluorinase</fullName>
    </recommendedName>
</protein>
<dbReference type="InterPro" id="IPR023228">
    <property type="entry name" value="SAM_OH_AdoTrfase_N_sf"/>
</dbReference>
<evidence type="ECO:0000259" key="3">
    <source>
        <dbReference type="Pfam" id="PF01887"/>
    </source>
</evidence>
<accession>A0A1P8UJQ2</accession>
<keyword evidence="6" id="KW-1185">Reference proteome</keyword>
<dbReference type="OrthoDB" id="9792195at2"/>
<proteinExistence type="inferred from homology"/>
<dbReference type="InterPro" id="IPR002747">
    <property type="entry name" value="SAM_OH_AdoTrfase"/>
</dbReference>
<evidence type="ECO:0000313" key="6">
    <source>
        <dbReference type="Proteomes" id="UP000243807"/>
    </source>
</evidence>
<gene>
    <name evidence="5" type="ORF">BW247_13950</name>
</gene>
<dbReference type="PANTHER" id="PTHR35092">
    <property type="entry name" value="CHLORINASE MJ1651"/>
    <property type="match status" value="1"/>
</dbReference>
<name>A0A1P8UJQ2_9GAMM</name>
<dbReference type="Pfam" id="PF20257">
    <property type="entry name" value="SAM_HAT_C"/>
    <property type="match status" value="1"/>
</dbReference>
<evidence type="ECO:0000256" key="1">
    <source>
        <dbReference type="ARBA" id="ARBA00022691"/>
    </source>
</evidence>
<dbReference type="PIRSF" id="PIRSF006779">
    <property type="entry name" value="UCP006779"/>
    <property type="match status" value="1"/>
</dbReference>
<organism evidence="5 6">
    <name type="scientific">Acidihalobacter ferrooxydans</name>
    <dbReference type="NCBI Taxonomy" id="1765967"/>
    <lineage>
        <taxon>Bacteria</taxon>
        <taxon>Pseudomonadati</taxon>
        <taxon>Pseudomonadota</taxon>
        <taxon>Gammaproteobacteria</taxon>
        <taxon>Chromatiales</taxon>
        <taxon>Ectothiorhodospiraceae</taxon>
        <taxon>Acidihalobacter</taxon>
    </lineage>
</organism>
<dbReference type="KEGG" id="afy:BW247_13950"/>
<comment type="similarity">
    <text evidence="2">Belongs to the SAM hydrolase / SAM-dependent halogenase family.</text>
</comment>
<reference evidence="5 6" key="1">
    <citation type="submission" date="2017-01" db="EMBL/GenBank/DDBJ databases">
        <title>Draft sequence of Acidihalobacter ferrooxidans strain DSM 14175 (strain V8).</title>
        <authorList>
            <person name="Khaleque H.N."/>
            <person name="Ramsay J.P."/>
            <person name="Murphy R.J.T."/>
            <person name="Kaksonen A.H."/>
            <person name="Boxall N.J."/>
            <person name="Watkin E.L.J."/>
        </authorList>
    </citation>
    <scope>NUCLEOTIDE SEQUENCE [LARGE SCALE GENOMIC DNA]</scope>
    <source>
        <strain evidence="5 6">V8</strain>
    </source>
</reference>
<dbReference type="EMBL" id="CP019434">
    <property type="protein sequence ID" value="APZ44059.1"/>
    <property type="molecule type" value="Genomic_DNA"/>
</dbReference>
<feature type="domain" description="S-adenosyl-l-methionine hydroxide adenosyltransferase C-terminal" evidence="4">
    <location>
        <begin position="161"/>
        <end position="240"/>
    </location>
</feature>
<dbReference type="Proteomes" id="UP000243807">
    <property type="component" value="Chromosome"/>
</dbReference>
<feature type="domain" description="S-adenosyl-l-methionine hydroxide adenosyltransferase N-terminal" evidence="3">
    <location>
        <begin position="5"/>
        <end position="139"/>
    </location>
</feature>
<dbReference type="Gene3D" id="3.40.50.10790">
    <property type="entry name" value="S-adenosyl-l-methionine hydroxide adenosyltransferase, N-terminal"/>
    <property type="match status" value="1"/>
</dbReference>
<dbReference type="Gene3D" id="2.40.30.90">
    <property type="entry name" value="Bacterial fluorinating enzyme like"/>
    <property type="match status" value="1"/>
</dbReference>
<evidence type="ECO:0000256" key="2">
    <source>
        <dbReference type="ARBA" id="ARBA00024035"/>
    </source>
</evidence>
<dbReference type="RefSeq" id="WP_076837682.1">
    <property type="nucleotide sequence ID" value="NZ_CP019434.1"/>
</dbReference>
<keyword evidence="1" id="KW-0949">S-adenosyl-L-methionine</keyword>
<dbReference type="AlphaFoldDB" id="A0A1P8UJQ2"/>
<dbReference type="STRING" id="1765967.BW247_13950"/>
<evidence type="ECO:0000313" key="5">
    <source>
        <dbReference type="EMBL" id="APZ44059.1"/>
    </source>
</evidence>
<dbReference type="SUPFAM" id="SSF101852">
    <property type="entry name" value="Bacterial fluorinating enzyme, C-terminal domain"/>
    <property type="match status" value="1"/>
</dbReference>
<dbReference type="InterPro" id="IPR046470">
    <property type="entry name" value="SAM_HAT_C"/>
</dbReference>
<evidence type="ECO:0000259" key="4">
    <source>
        <dbReference type="Pfam" id="PF20257"/>
    </source>
</evidence>